<dbReference type="RefSeq" id="WP_256927806.1">
    <property type="nucleotide sequence ID" value="NZ_NBTY01000101.1"/>
</dbReference>
<dbReference type="InterPro" id="IPR005123">
    <property type="entry name" value="Oxoglu/Fe-dep_dioxygenase_dom"/>
</dbReference>
<dbReference type="GO" id="GO:0071456">
    <property type="term" value="P:cellular response to hypoxia"/>
    <property type="evidence" value="ECO:0007669"/>
    <property type="project" value="TreeGrafter"/>
</dbReference>
<feature type="domain" description="Fe2OG dioxygenase" evidence="7">
    <location>
        <begin position="112"/>
        <end position="209"/>
    </location>
</feature>
<keyword evidence="6" id="KW-0408">Iron</keyword>
<proteinExistence type="predicted"/>
<dbReference type="SMART" id="SM00702">
    <property type="entry name" value="P4Hc"/>
    <property type="match status" value="1"/>
</dbReference>
<dbReference type="Pfam" id="PF13640">
    <property type="entry name" value="2OG-FeII_Oxy_3"/>
    <property type="match status" value="1"/>
</dbReference>
<name>A0A242MP22_CABSO</name>
<dbReference type="AlphaFoldDB" id="A0A242MP22"/>
<evidence type="ECO:0000256" key="3">
    <source>
        <dbReference type="ARBA" id="ARBA00022896"/>
    </source>
</evidence>
<dbReference type="GO" id="GO:0031418">
    <property type="term" value="F:L-ascorbic acid binding"/>
    <property type="evidence" value="ECO:0007669"/>
    <property type="project" value="UniProtKB-KW"/>
</dbReference>
<dbReference type="PANTHER" id="PTHR12907:SF26">
    <property type="entry name" value="HIF PROLYL HYDROXYLASE, ISOFORM C"/>
    <property type="match status" value="1"/>
</dbReference>
<comment type="cofactor">
    <cofactor evidence="1">
        <name>L-ascorbate</name>
        <dbReference type="ChEBI" id="CHEBI:38290"/>
    </cofactor>
</comment>
<protein>
    <submittedName>
        <fullName evidence="8">Oxidoreductase, 2OG-Fe(II) oxygenase family</fullName>
    </submittedName>
</protein>
<dbReference type="PANTHER" id="PTHR12907">
    <property type="entry name" value="EGL NINE HOMOLOG-RELATED"/>
    <property type="match status" value="1"/>
</dbReference>
<evidence type="ECO:0000256" key="2">
    <source>
        <dbReference type="ARBA" id="ARBA00022723"/>
    </source>
</evidence>
<evidence type="ECO:0000259" key="7">
    <source>
        <dbReference type="PROSITE" id="PS51471"/>
    </source>
</evidence>
<evidence type="ECO:0000256" key="1">
    <source>
        <dbReference type="ARBA" id="ARBA00001961"/>
    </source>
</evidence>
<accession>A0A242MP22</accession>
<dbReference type="GO" id="GO:0008198">
    <property type="term" value="F:ferrous iron binding"/>
    <property type="evidence" value="ECO:0007669"/>
    <property type="project" value="TreeGrafter"/>
</dbReference>
<keyword evidence="5" id="KW-0560">Oxidoreductase</keyword>
<reference evidence="8 9" key="1">
    <citation type="submission" date="2017-03" db="EMBL/GenBank/DDBJ databases">
        <title>Genome analysis of strain PAMC 26510.</title>
        <authorList>
            <person name="Oh H.-M."/>
            <person name="Yang J.-A."/>
        </authorList>
    </citation>
    <scope>NUCLEOTIDE SEQUENCE [LARGE SCALE GENOMIC DNA]</scope>
    <source>
        <strain evidence="8 9">PAMC 26510</strain>
    </source>
</reference>
<dbReference type="GO" id="GO:0031543">
    <property type="term" value="F:peptidyl-proline dioxygenase activity"/>
    <property type="evidence" value="ECO:0007669"/>
    <property type="project" value="TreeGrafter"/>
</dbReference>
<dbReference type="PROSITE" id="PS51471">
    <property type="entry name" value="FE2OG_OXY"/>
    <property type="match status" value="1"/>
</dbReference>
<evidence type="ECO:0000313" key="9">
    <source>
        <dbReference type="Proteomes" id="UP000194546"/>
    </source>
</evidence>
<dbReference type="InterPro" id="IPR006620">
    <property type="entry name" value="Pro_4_hyd_alph"/>
</dbReference>
<dbReference type="InterPro" id="IPR051559">
    <property type="entry name" value="HIF_prolyl_hydroxylases"/>
</dbReference>
<sequence>MTRSHFTALSDAPVGDLHRNIVDAVHQHGWSEQDFFLPPDLTVALARECTALAAAGSLTRAGVGHGTAKSLQPDVRGDQIRWMQAGQSDACDQYLAIMETLRIALNREFFLGLDEYESHFAFYPPGASYKQHRDRFRDDDSRVISVVVYLNADWLPEHGGALRLHPEGSGTRDILPVAGRIAVFLSADMLHEVLPATRDRLSLTGWFRRRA</sequence>
<keyword evidence="4" id="KW-0223">Dioxygenase</keyword>
<dbReference type="EMBL" id="NBTY01000101">
    <property type="protein sequence ID" value="OTP73067.1"/>
    <property type="molecule type" value="Genomic_DNA"/>
</dbReference>
<organism evidence="8 9">
    <name type="scientific">Caballeronia sordidicola</name>
    <name type="common">Burkholderia sordidicola</name>
    <dbReference type="NCBI Taxonomy" id="196367"/>
    <lineage>
        <taxon>Bacteria</taxon>
        <taxon>Pseudomonadati</taxon>
        <taxon>Pseudomonadota</taxon>
        <taxon>Betaproteobacteria</taxon>
        <taxon>Burkholderiales</taxon>
        <taxon>Burkholderiaceae</taxon>
        <taxon>Caballeronia</taxon>
    </lineage>
</organism>
<dbReference type="Proteomes" id="UP000194546">
    <property type="component" value="Unassembled WGS sequence"/>
</dbReference>
<evidence type="ECO:0000256" key="6">
    <source>
        <dbReference type="ARBA" id="ARBA00023004"/>
    </source>
</evidence>
<comment type="caution">
    <text evidence="8">The sequence shown here is derived from an EMBL/GenBank/DDBJ whole genome shotgun (WGS) entry which is preliminary data.</text>
</comment>
<dbReference type="InterPro" id="IPR044862">
    <property type="entry name" value="Pro_4_hyd_alph_FE2OG_OXY"/>
</dbReference>
<keyword evidence="2" id="KW-0479">Metal-binding</keyword>
<evidence type="ECO:0000313" key="8">
    <source>
        <dbReference type="EMBL" id="OTP73067.1"/>
    </source>
</evidence>
<gene>
    <name evidence="8" type="ORF">PAMC26510_19965</name>
</gene>
<dbReference type="Gene3D" id="2.60.120.620">
    <property type="entry name" value="q2cbj1_9rhob like domain"/>
    <property type="match status" value="1"/>
</dbReference>
<evidence type="ECO:0000256" key="4">
    <source>
        <dbReference type="ARBA" id="ARBA00022964"/>
    </source>
</evidence>
<keyword evidence="3" id="KW-0847">Vitamin C</keyword>
<evidence type="ECO:0000256" key="5">
    <source>
        <dbReference type="ARBA" id="ARBA00023002"/>
    </source>
</evidence>